<proteinExistence type="predicted"/>
<keyword evidence="2" id="KW-1185">Reference proteome</keyword>
<accession>A0ABV6D391</accession>
<dbReference type="InterPro" id="IPR029058">
    <property type="entry name" value="AB_hydrolase_fold"/>
</dbReference>
<dbReference type="Gene3D" id="3.40.50.1820">
    <property type="entry name" value="alpha/beta hydrolase"/>
    <property type="match status" value="1"/>
</dbReference>
<protein>
    <submittedName>
        <fullName evidence="1">Alpha/beta hydrolase</fullName>
    </submittedName>
</protein>
<sequence length="303" mass="33283">MKWRAERWTPALGRGAAAGLVLACLVAAAAAATLHLAPFKDRLFAYPGILESRDAGAYLVVDYREARDIDARDAVPERRVSGRYVDTAIRRLQRDLVAETPAGPVRHFAVGRPRPPRLLTIYLHGQGGSRHQGVDDFTFGGNFNRIKNLMGRNGGLYLSPDFSDFGARGAAQIAALIARYTAASPQAPVFLACGSMGGALCWRLARDPQVAARLGGLLLLGSMWDEGFLSSAAFRHRVPVLLAHGSRDTVFPVARQEAFYRAISERAPAYPVRFVRFETGTHGTPIRMVDWRETLNWMLSVPR</sequence>
<keyword evidence="1" id="KW-0378">Hydrolase</keyword>
<gene>
    <name evidence="1" type="ORF">ACFFJ2_01685</name>
</gene>
<evidence type="ECO:0000313" key="1">
    <source>
        <dbReference type="EMBL" id="MFC0207109.1"/>
    </source>
</evidence>
<dbReference type="RefSeq" id="WP_261520061.1">
    <property type="nucleotide sequence ID" value="NZ_JAODNW010000008.1"/>
</dbReference>
<name>A0ABV6D391_9HYPH</name>
<dbReference type="Proteomes" id="UP001589755">
    <property type="component" value="Unassembled WGS sequence"/>
</dbReference>
<dbReference type="SUPFAM" id="SSF53474">
    <property type="entry name" value="alpha/beta-Hydrolases"/>
    <property type="match status" value="1"/>
</dbReference>
<evidence type="ECO:0000313" key="2">
    <source>
        <dbReference type="Proteomes" id="UP001589755"/>
    </source>
</evidence>
<dbReference type="EMBL" id="JBHLXD010000002">
    <property type="protein sequence ID" value="MFC0207109.1"/>
    <property type="molecule type" value="Genomic_DNA"/>
</dbReference>
<reference evidence="1 2" key="1">
    <citation type="submission" date="2024-09" db="EMBL/GenBank/DDBJ databases">
        <authorList>
            <person name="Sun Q."/>
            <person name="Mori K."/>
        </authorList>
    </citation>
    <scope>NUCLEOTIDE SEQUENCE [LARGE SCALE GENOMIC DNA]</scope>
    <source>
        <strain evidence="1 2">CCM 8543</strain>
    </source>
</reference>
<organism evidence="1 2">
    <name type="scientific">Chelativorans intermedius</name>
    <dbReference type="NCBI Taxonomy" id="515947"/>
    <lineage>
        <taxon>Bacteria</taxon>
        <taxon>Pseudomonadati</taxon>
        <taxon>Pseudomonadota</taxon>
        <taxon>Alphaproteobacteria</taxon>
        <taxon>Hyphomicrobiales</taxon>
        <taxon>Phyllobacteriaceae</taxon>
        <taxon>Chelativorans</taxon>
    </lineage>
</organism>
<comment type="caution">
    <text evidence="1">The sequence shown here is derived from an EMBL/GenBank/DDBJ whole genome shotgun (WGS) entry which is preliminary data.</text>
</comment>
<dbReference type="GO" id="GO:0016787">
    <property type="term" value="F:hydrolase activity"/>
    <property type="evidence" value="ECO:0007669"/>
    <property type="project" value="UniProtKB-KW"/>
</dbReference>